<keyword evidence="1" id="KW-0732">Signal</keyword>
<dbReference type="Proteomes" id="UP000274504">
    <property type="component" value="Unassembled WGS sequence"/>
</dbReference>
<evidence type="ECO:0000256" key="1">
    <source>
        <dbReference type="SAM" id="SignalP"/>
    </source>
</evidence>
<gene>
    <name evidence="2" type="ORF">HDID_LOCUS5463</name>
</gene>
<dbReference type="WBParaSite" id="HDID_0000546501-mRNA-1">
    <property type="protein sequence ID" value="HDID_0000546501-mRNA-1"/>
    <property type="gene ID" value="HDID_0000546501"/>
</dbReference>
<name>A0A0R3SKK0_HYMDI</name>
<accession>A0A0R3SKK0</accession>
<dbReference type="AlphaFoldDB" id="A0A0R3SKK0"/>
<feature type="chain" id="PRO_5043131323" evidence="1">
    <location>
        <begin position="19"/>
        <end position="192"/>
    </location>
</feature>
<evidence type="ECO:0000313" key="2">
    <source>
        <dbReference type="EMBL" id="VDL57781.1"/>
    </source>
</evidence>
<sequence length="192" mass="22491">MLCVFNILWVSGSHLASYQLFCYFCLQTRRRRECGPRAQHKDTQIYWWPFVSSDDANPVLASSRENISCQGKFYIDLLRNLSLRKSEAELEVARKRARIEKTYDLARTLLDRRITHASQLNEKFSLDEMTQLMVDFGNSYKETVGMVFANLRQARLKEEREKPYAELLHRELEMALAGKARHECSGFPFTPE</sequence>
<organism evidence="4">
    <name type="scientific">Hymenolepis diminuta</name>
    <name type="common">Rat tapeworm</name>
    <dbReference type="NCBI Taxonomy" id="6216"/>
    <lineage>
        <taxon>Eukaryota</taxon>
        <taxon>Metazoa</taxon>
        <taxon>Spiralia</taxon>
        <taxon>Lophotrochozoa</taxon>
        <taxon>Platyhelminthes</taxon>
        <taxon>Cestoda</taxon>
        <taxon>Eucestoda</taxon>
        <taxon>Cyclophyllidea</taxon>
        <taxon>Hymenolepididae</taxon>
        <taxon>Hymenolepis</taxon>
    </lineage>
</organism>
<evidence type="ECO:0000313" key="4">
    <source>
        <dbReference type="WBParaSite" id="HDID_0000546501-mRNA-1"/>
    </source>
</evidence>
<evidence type="ECO:0000313" key="3">
    <source>
        <dbReference type="Proteomes" id="UP000274504"/>
    </source>
</evidence>
<feature type="signal peptide" evidence="1">
    <location>
        <begin position="1"/>
        <end position="18"/>
    </location>
</feature>
<reference evidence="2 3" key="2">
    <citation type="submission" date="2018-11" db="EMBL/GenBank/DDBJ databases">
        <authorList>
            <consortium name="Pathogen Informatics"/>
        </authorList>
    </citation>
    <scope>NUCLEOTIDE SEQUENCE [LARGE SCALE GENOMIC DNA]</scope>
</reference>
<protein>
    <submittedName>
        <fullName evidence="2 4">Uncharacterized protein</fullName>
    </submittedName>
</protein>
<proteinExistence type="predicted"/>
<reference evidence="4" key="1">
    <citation type="submission" date="2017-02" db="UniProtKB">
        <authorList>
            <consortium name="WormBaseParasite"/>
        </authorList>
    </citation>
    <scope>IDENTIFICATION</scope>
</reference>
<dbReference type="EMBL" id="UYSG01002844">
    <property type="protein sequence ID" value="VDL57781.1"/>
    <property type="molecule type" value="Genomic_DNA"/>
</dbReference>